<protein>
    <recommendedName>
        <fullName evidence="2">Hydrogenase expression/formation protein</fullName>
    </recommendedName>
</protein>
<organism evidence="3 4">
    <name type="scientific">Sutterella seckii</name>
    <dbReference type="NCBI Taxonomy" id="1944635"/>
    <lineage>
        <taxon>Bacteria</taxon>
        <taxon>Pseudomonadati</taxon>
        <taxon>Pseudomonadota</taxon>
        <taxon>Betaproteobacteria</taxon>
        <taxon>Burkholderiales</taxon>
        <taxon>Sutterellaceae</taxon>
        <taxon>Sutterella</taxon>
    </lineage>
</organism>
<dbReference type="AlphaFoldDB" id="A0A6I1F372"/>
<dbReference type="OrthoDB" id="6560050at2"/>
<evidence type="ECO:0000256" key="1">
    <source>
        <dbReference type="ARBA" id="ARBA00009004"/>
    </source>
</evidence>
<dbReference type="Gene3D" id="3.40.30.10">
    <property type="entry name" value="Glutaredoxin"/>
    <property type="match status" value="1"/>
</dbReference>
<dbReference type="RefSeq" id="WP_152157616.1">
    <property type="nucleotide sequence ID" value="NZ_WEHX01000006.1"/>
</dbReference>
<sequence>MSKFTRIAEIDPQTNPLFQRMRGEEGFRTLSEVSLEGFLAEPGLKFVIFADDPNTRKETMDIVVIGPEIRRSMGSIVQSAWCTDVAEGRALAARWGVRKLPALALFRGNVYLGAAEGLDSWDGYLAKLAGIAARTEAPKRSVAILPRNAAEESACC</sequence>
<reference evidence="3 4" key="1">
    <citation type="submission" date="2019-10" db="EMBL/GenBank/DDBJ databases">
        <title>Genome diversity of Sutterella seckii.</title>
        <authorList>
            <person name="Chaplin A.V."/>
            <person name="Sokolova S.R."/>
            <person name="Mosin K.A."/>
            <person name="Ivanova E.L."/>
            <person name="Kochetkova T.O."/>
            <person name="Goltsov A.Y."/>
            <person name="Trofimov D.Y."/>
            <person name="Efimov B.A."/>
        </authorList>
    </citation>
    <scope>NUCLEOTIDE SEQUENCE [LARGE SCALE GENOMIC DNA]</scope>
    <source>
        <strain evidence="3 4">ASD393</strain>
    </source>
</reference>
<evidence type="ECO:0000313" key="3">
    <source>
        <dbReference type="EMBL" id="KAB7662623.1"/>
    </source>
</evidence>
<evidence type="ECO:0000256" key="2">
    <source>
        <dbReference type="PIRNR" id="PIRNR038934"/>
    </source>
</evidence>
<gene>
    <name evidence="3" type="ORF">GBM95_02390</name>
</gene>
<dbReference type="SUPFAM" id="SSF52833">
    <property type="entry name" value="Thioredoxin-like"/>
    <property type="match status" value="1"/>
</dbReference>
<dbReference type="Pfam" id="PF07449">
    <property type="entry name" value="HyaE"/>
    <property type="match status" value="1"/>
</dbReference>
<dbReference type="InterPro" id="IPR036249">
    <property type="entry name" value="Thioredoxin-like_sf"/>
</dbReference>
<comment type="similarity">
    <text evidence="1 2">Belongs to the HupG/HyaE family.</text>
</comment>
<comment type="caution">
    <text evidence="3">The sequence shown here is derived from an EMBL/GenBank/DDBJ whole genome shotgun (WGS) entry which is preliminary data.</text>
</comment>
<dbReference type="Proteomes" id="UP000430564">
    <property type="component" value="Unassembled WGS sequence"/>
</dbReference>
<accession>A0A6I1F372</accession>
<evidence type="ECO:0000313" key="4">
    <source>
        <dbReference type="Proteomes" id="UP000430564"/>
    </source>
</evidence>
<dbReference type="PIRSF" id="PIRSF038934">
    <property type="entry name" value="HyaE_HupG"/>
    <property type="match status" value="1"/>
</dbReference>
<dbReference type="InterPro" id="IPR010893">
    <property type="entry name" value="NiFe-hyd_mat_HyaE"/>
</dbReference>
<proteinExistence type="inferred from homology"/>
<name>A0A6I1F372_9BURK</name>
<dbReference type="EMBL" id="WEHX01000006">
    <property type="protein sequence ID" value="KAB7662623.1"/>
    <property type="molecule type" value="Genomic_DNA"/>
</dbReference>